<keyword evidence="1" id="KW-0547">Nucleotide-binding</keyword>
<dbReference type="GO" id="GO:0004140">
    <property type="term" value="F:dephospho-CoA kinase activity"/>
    <property type="evidence" value="ECO:0007669"/>
    <property type="project" value="InterPro"/>
</dbReference>
<evidence type="ECO:0000256" key="2">
    <source>
        <dbReference type="ARBA" id="ARBA00022840"/>
    </source>
</evidence>
<proteinExistence type="inferred from homology"/>
<dbReference type="InterPro" id="IPR027417">
    <property type="entry name" value="P-loop_NTPase"/>
</dbReference>
<keyword evidence="2" id="KW-0067">ATP-binding</keyword>
<dbReference type="HAMAP" id="MF_00376">
    <property type="entry name" value="Dephospho_CoA_kinase"/>
    <property type="match status" value="1"/>
</dbReference>
<dbReference type="NCBIfam" id="TIGR00152">
    <property type="entry name" value="dephospho-CoA kinase"/>
    <property type="match status" value="1"/>
</dbReference>
<dbReference type="CDD" id="cd02022">
    <property type="entry name" value="DPCK"/>
    <property type="match status" value="1"/>
</dbReference>
<dbReference type="SUPFAM" id="SSF52540">
    <property type="entry name" value="P-loop containing nucleoside triphosphate hydrolases"/>
    <property type="match status" value="1"/>
</dbReference>
<reference evidence="3" key="1">
    <citation type="submission" date="2018-05" db="EMBL/GenBank/DDBJ databases">
        <authorList>
            <person name="Lanie J.A."/>
            <person name="Ng W.-L."/>
            <person name="Kazmierczak K.M."/>
            <person name="Andrzejewski T.M."/>
            <person name="Davidsen T.M."/>
            <person name="Wayne K.J."/>
            <person name="Tettelin H."/>
            <person name="Glass J.I."/>
            <person name="Rusch D."/>
            <person name="Podicherti R."/>
            <person name="Tsui H.-C.T."/>
            <person name="Winkler M.E."/>
        </authorList>
    </citation>
    <scope>NUCLEOTIDE SEQUENCE</scope>
</reference>
<gene>
    <name evidence="3" type="ORF">METZ01_LOCUS50971</name>
</gene>
<evidence type="ECO:0000256" key="1">
    <source>
        <dbReference type="ARBA" id="ARBA00022741"/>
    </source>
</evidence>
<dbReference type="PROSITE" id="PS51219">
    <property type="entry name" value="DPCK"/>
    <property type="match status" value="1"/>
</dbReference>
<dbReference type="InterPro" id="IPR001977">
    <property type="entry name" value="Depp_CoAkinase"/>
</dbReference>
<protein>
    <recommendedName>
        <fullName evidence="4">Dephospho-CoA kinase</fullName>
    </recommendedName>
</protein>
<evidence type="ECO:0008006" key="4">
    <source>
        <dbReference type="Google" id="ProtNLM"/>
    </source>
</evidence>
<sequence>MSLLVGITGGMGSGKTLAASFFHEFGAHILDADVICRKLVEPGQPALKEISECFGKSIIDEFGNLDRKKLAQVIFYDPKKKNDLENILHPRVFEFENLEYKNISQKHPKALVIIDAALLIESGNYKKMDKVIVVKASKKTQIERVLAQSGWSYNEVVARINNQMPITEKIKYADFVLDNSLDKASLRKKVKDLHIKLSFFAAKND</sequence>
<dbReference type="PANTHER" id="PTHR10695:SF46">
    <property type="entry name" value="BIFUNCTIONAL COENZYME A SYNTHASE-RELATED"/>
    <property type="match status" value="1"/>
</dbReference>
<dbReference type="Gene3D" id="3.40.50.300">
    <property type="entry name" value="P-loop containing nucleotide triphosphate hydrolases"/>
    <property type="match status" value="1"/>
</dbReference>
<dbReference type="EMBL" id="UINC01002574">
    <property type="protein sequence ID" value="SUZ98117.1"/>
    <property type="molecule type" value="Genomic_DNA"/>
</dbReference>
<dbReference type="GO" id="GO:0015937">
    <property type="term" value="P:coenzyme A biosynthetic process"/>
    <property type="evidence" value="ECO:0007669"/>
    <property type="project" value="InterPro"/>
</dbReference>
<dbReference type="Pfam" id="PF01121">
    <property type="entry name" value="CoaE"/>
    <property type="match status" value="1"/>
</dbReference>
<organism evidence="3">
    <name type="scientific">marine metagenome</name>
    <dbReference type="NCBI Taxonomy" id="408172"/>
    <lineage>
        <taxon>unclassified sequences</taxon>
        <taxon>metagenomes</taxon>
        <taxon>ecological metagenomes</taxon>
    </lineage>
</organism>
<accession>A0A381S799</accession>
<name>A0A381S799_9ZZZZ</name>
<evidence type="ECO:0000313" key="3">
    <source>
        <dbReference type="EMBL" id="SUZ98117.1"/>
    </source>
</evidence>
<dbReference type="GO" id="GO:0005524">
    <property type="term" value="F:ATP binding"/>
    <property type="evidence" value="ECO:0007669"/>
    <property type="project" value="UniProtKB-KW"/>
</dbReference>
<dbReference type="PANTHER" id="PTHR10695">
    <property type="entry name" value="DEPHOSPHO-COA KINASE-RELATED"/>
    <property type="match status" value="1"/>
</dbReference>
<dbReference type="AlphaFoldDB" id="A0A381S799"/>